<feature type="compositionally biased region" description="Basic and acidic residues" evidence="1">
    <location>
        <begin position="1"/>
        <end position="15"/>
    </location>
</feature>
<keyword evidence="2" id="KW-1133">Transmembrane helix</keyword>
<feature type="transmembrane region" description="Helical" evidence="2">
    <location>
        <begin position="274"/>
        <end position="306"/>
    </location>
</feature>
<feature type="transmembrane region" description="Helical" evidence="2">
    <location>
        <begin position="107"/>
        <end position="126"/>
    </location>
</feature>
<comment type="caution">
    <text evidence="3">The sequence shown here is derived from an EMBL/GenBank/DDBJ whole genome shotgun (WGS) entry which is preliminary data.</text>
</comment>
<keyword evidence="2" id="KW-0472">Membrane</keyword>
<protein>
    <recommendedName>
        <fullName evidence="5">Integral membrane protein</fullName>
    </recommendedName>
</protein>
<dbReference type="AlphaFoldDB" id="A0A4Q7KBV5"/>
<feature type="transmembrane region" description="Helical" evidence="2">
    <location>
        <begin position="31"/>
        <end position="54"/>
    </location>
</feature>
<dbReference type="Proteomes" id="UP000294257">
    <property type="component" value="Unassembled WGS sequence"/>
</dbReference>
<evidence type="ECO:0000256" key="1">
    <source>
        <dbReference type="SAM" id="MobiDB-lite"/>
    </source>
</evidence>
<feature type="transmembrane region" description="Helical" evidence="2">
    <location>
        <begin position="200"/>
        <end position="223"/>
    </location>
</feature>
<gene>
    <name evidence="3" type="ORF">EV193_11980</name>
</gene>
<feature type="transmembrane region" description="Helical" evidence="2">
    <location>
        <begin position="355"/>
        <end position="378"/>
    </location>
</feature>
<evidence type="ECO:0008006" key="5">
    <source>
        <dbReference type="Google" id="ProtNLM"/>
    </source>
</evidence>
<dbReference type="RefSeq" id="WP_242613833.1">
    <property type="nucleotide sequence ID" value="NZ_SGWQ01000019.1"/>
</dbReference>
<accession>A0A4Q7KBV5</accession>
<sequence>MTVRVDPDETTRPDPAEPSSAPVTTGRRADLIAAGIAFALVVVAVVVGKLLWPVLLTGFGVGPLFGEWPILGEWFPHIGIGTPLAIIVALATAMYGPALAARLRWRTALGCGYLLAVAWTFTLAMIDGWQRGIANRLATDAEYLPTVPHITDTGAMLNGFARRILDFQPDSWPTHIAGHPPGATLVFVWLDRIGLSGGGAAGTVCVLVGCLAAVAVPATISLLGRHDLARAALPFVALFPGAVWIGASADGLFTGVTSCGIALLALGAARRSPLAGFAGGVLLGFGIFLSYGLVLMGPIAMAVIVVRRAWRTLAVGVVGALSVVAVFALAGFWWLDGYTALVERYYQGIASIRPYGYWVWANLACLALAVGPAAVAGLRRAGVTVFSGLRRRLTPDRFPLAALGIAAVWAVIVADLSGLSKSEVERIWLPFGVWLVATAALLPARSHRAWLIAQAGTALLVNHLILTNW</sequence>
<keyword evidence="4" id="KW-1185">Reference proteome</keyword>
<feature type="transmembrane region" description="Helical" evidence="2">
    <location>
        <begin position="74"/>
        <end position="95"/>
    </location>
</feature>
<feature type="region of interest" description="Disordered" evidence="1">
    <location>
        <begin position="1"/>
        <end position="23"/>
    </location>
</feature>
<name>A0A4Q7KBV5_9PSEU</name>
<keyword evidence="2" id="KW-0812">Transmembrane</keyword>
<feature type="transmembrane region" description="Helical" evidence="2">
    <location>
        <begin position="398"/>
        <end position="420"/>
    </location>
</feature>
<evidence type="ECO:0000256" key="2">
    <source>
        <dbReference type="SAM" id="Phobius"/>
    </source>
</evidence>
<reference evidence="3 4" key="1">
    <citation type="submission" date="2019-02" db="EMBL/GenBank/DDBJ databases">
        <title>Genomic Encyclopedia of Type Strains, Phase IV (KMG-IV): sequencing the most valuable type-strain genomes for metagenomic binning, comparative biology and taxonomic classification.</title>
        <authorList>
            <person name="Goeker M."/>
        </authorList>
    </citation>
    <scope>NUCLEOTIDE SEQUENCE [LARGE SCALE GENOMIC DNA]</scope>
    <source>
        <strain evidence="3 4">DSM 101727</strain>
    </source>
</reference>
<feature type="transmembrane region" description="Helical" evidence="2">
    <location>
        <begin position="426"/>
        <end position="442"/>
    </location>
</feature>
<organism evidence="3 4">
    <name type="scientific">Herbihabitans rhizosphaerae</name>
    <dbReference type="NCBI Taxonomy" id="1872711"/>
    <lineage>
        <taxon>Bacteria</taxon>
        <taxon>Bacillati</taxon>
        <taxon>Actinomycetota</taxon>
        <taxon>Actinomycetes</taxon>
        <taxon>Pseudonocardiales</taxon>
        <taxon>Pseudonocardiaceae</taxon>
        <taxon>Herbihabitans</taxon>
    </lineage>
</organism>
<feature type="transmembrane region" description="Helical" evidence="2">
    <location>
        <begin position="235"/>
        <end position="268"/>
    </location>
</feature>
<evidence type="ECO:0000313" key="3">
    <source>
        <dbReference type="EMBL" id="RZS29675.1"/>
    </source>
</evidence>
<dbReference type="EMBL" id="SGWQ01000019">
    <property type="protein sequence ID" value="RZS29675.1"/>
    <property type="molecule type" value="Genomic_DNA"/>
</dbReference>
<proteinExistence type="predicted"/>
<evidence type="ECO:0000313" key="4">
    <source>
        <dbReference type="Proteomes" id="UP000294257"/>
    </source>
</evidence>
<feature type="transmembrane region" description="Helical" evidence="2">
    <location>
        <begin position="313"/>
        <end position="335"/>
    </location>
</feature>